<sequence>MDHWFSIKLLEKETIAILVKKSGVEINPEEVTYDLLSAWINSKGIKQGILSEVIHEIAENIVTFHSPVEIAKGVLPVHGEPARLIPAAEARSLINNPENEKIDFKRLFTIPTVTFGQLIARKREASDGTPGITVFGEPIPAKRGKDVKVKNGENSVFNEENLGVYAAASGEVSYRSNCVNVYPVYKVDGDLSLKTGHIDFVGNVHVTGDVPSGFKINAQGDVRIEGVVEAAEIVAAGNIVVGGGVLGQGKGSIRCGGNFTSLYINQGNIMAGENIEAAQSILHSYCEAGKNIICISGKGNIAGGTCIAENMITANEIGNETYSKTLIYMKLQEPQPNNTFSGDGKIKELQLNLEKLQQLKDALIRQAGNSNRLDQATVSKIDNTIDQTSAKLSELYIEKTNFAIKDQINSSHVIIKGTLHPNVEISIGKYKRRVQSPFQSAKVYMEEKEIIINSL</sequence>
<feature type="domain" description="Flagellar Assembly Protein A N-terminal region" evidence="1">
    <location>
        <begin position="26"/>
        <end position="176"/>
    </location>
</feature>
<dbReference type="InterPro" id="IPR046866">
    <property type="entry name" value="FapA_N"/>
</dbReference>
<reference evidence="2 3" key="1">
    <citation type="submission" date="2016-08" db="EMBL/GenBank/DDBJ databases">
        <title>Complete genome sequence of Fictibacillus arsenicus G25-54, a strain with toxicity to nematodes and a potential arsenic-resistance activity.</title>
        <authorList>
            <person name="Zheng Z."/>
        </authorList>
    </citation>
    <scope>NUCLEOTIDE SEQUENCE [LARGE SCALE GENOMIC DNA]</scope>
    <source>
        <strain evidence="2 3">G25-54</strain>
    </source>
</reference>
<evidence type="ECO:0000259" key="1">
    <source>
        <dbReference type="Pfam" id="PF20250"/>
    </source>
</evidence>
<dbReference type="Proteomes" id="UP000077412">
    <property type="component" value="Chromosome"/>
</dbReference>
<dbReference type="STRING" id="255247.ABE41_009835"/>
<evidence type="ECO:0000313" key="3">
    <source>
        <dbReference type="Proteomes" id="UP000077412"/>
    </source>
</evidence>
<evidence type="ECO:0000313" key="2">
    <source>
        <dbReference type="EMBL" id="ANX12310.1"/>
    </source>
</evidence>
<dbReference type="Pfam" id="PF03961">
    <property type="entry name" value="FapA"/>
    <property type="match status" value="1"/>
</dbReference>
<dbReference type="AlphaFoldDB" id="A0A1B1Z4F5"/>
<accession>A0A1B1Z4F5</accession>
<proteinExistence type="predicted"/>
<dbReference type="PANTHER" id="PTHR38032">
    <property type="entry name" value="POLYMERASE-RELATED"/>
    <property type="match status" value="1"/>
</dbReference>
<protein>
    <recommendedName>
        <fullName evidence="1">Flagellar Assembly Protein A N-terminal region domain-containing protein</fullName>
    </recommendedName>
</protein>
<dbReference type="InterPro" id="IPR005646">
    <property type="entry name" value="FapA"/>
</dbReference>
<dbReference type="EMBL" id="CP016761">
    <property type="protein sequence ID" value="ANX12310.1"/>
    <property type="molecule type" value="Genomic_DNA"/>
</dbReference>
<dbReference type="RefSeq" id="WP_066289486.1">
    <property type="nucleotide sequence ID" value="NZ_CP016761.1"/>
</dbReference>
<organism evidence="2 3">
    <name type="scientific">Fictibacillus arsenicus</name>
    <dbReference type="NCBI Taxonomy" id="255247"/>
    <lineage>
        <taxon>Bacteria</taxon>
        <taxon>Bacillati</taxon>
        <taxon>Bacillota</taxon>
        <taxon>Bacilli</taxon>
        <taxon>Bacillales</taxon>
        <taxon>Fictibacillaceae</taxon>
        <taxon>Fictibacillus</taxon>
    </lineage>
</organism>
<keyword evidence="3" id="KW-1185">Reference proteome</keyword>
<dbReference type="OrthoDB" id="9816426at2"/>
<dbReference type="InterPro" id="IPR046865">
    <property type="entry name" value="FapA_b_solenoid"/>
</dbReference>
<dbReference type="PANTHER" id="PTHR38032:SF1">
    <property type="entry name" value="RNA-BINDING PROTEIN KHPB N-TERMINAL DOMAIN-CONTAINING PROTEIN"/>
    <property type="match status" value="1"/>
</dbReference>
<name>A0A1B1Z4F5_9BACL</name>
<gene>
    <name evidence="2" type="ORF">ABE41_009835</name>
</gene>
<dbReference type="KEGG" id="far:ABE41_009835"/>
<dbReference type="Pfam" id="PF20250">
    <property type="entry name" value="FapA_N"/>
    <property type="match status" value="1"/>
</dbReference>